<dbReference type="Gene3D" id="3.60.15.10">
    <property type="entry name" value="Ribonuclease Z/Hydroxyacylglutathione hydrolase-like"/>
    <property type="match status" value="1"/>
</dbReference>
<comment type="similarity">
    <text evidence="2">Belongs to the UPF0173 family.</text>
</comment>
<evidence type="ECO:0000313" key="5">
    <source>
        <dbReference type="Proteomes" id="UP000006051"/>
    </source>
</evidence>
<dbReference type="GeneID" id="71570414"/>
<dbReference type="InterPro" id="IPR001279">
    <property type="entry name" value="Metallo-B-lactamas"/>
</dbReference>
<organism evidence="4 5">
    <name type="scientific">Ornithobacterium rhinotracheale (strain ATCC 51463 / DSM 15997 / CCUG 23171 / CIP 104009 / LMG 9086)</name>
    <dbReference type="NCBI Taxonomy" id="867902"/>
    <lineage>
        <taxon>Bacteria</taxon>
        <taxon>Pseudomonadati</taxon>
        <taxon>Bacteroidota</taxon>
        <taxon>Flavobacteriia</taxon>
        <taxon>Flavobacteriales</taxon>
        <taxon>Weeksellaceae</taxon>
        <taxon>Ornithobacterium</taxon>
    </lineage>
</organism>
<dbReference type="PANTHER" id="PTHR43546:SF3">
    <property type="entry name" value="UPF0173 METAL-DEPENDENT HYDROLASE MJ1163"/>
    <property type="match status" value="1"/>
</dbReference>
<proteinExistence type="inferred from homology"/>
<dbReference type="PATRIC" id="fig|867902.3.peg.2305"/>
<feature type="domain" description="Metallo-beta-lactamase" evidence="3">
    <location>
        <begin position="7"/>
        <end position="190"/>
    </location>
</feature>
<dbReference type="EMBL" id="CP003283">
    <property type="protein sequence ID" value="AFL98480.1"/>
    <property type="molecule type" value="Genomic_DNA"/>
</dbReference>
<dbReference type="GO" id="GO:0016787">
    <property type="term" value="F:hydrolase activity"/>
    <property type="evidence" value="ECO:0007669"/>
    <property type="project" value="UniProtKB-UniRule"/>
</dbReference>
<dbReference type="RefSeq" id="WP_014791981.1">
    <property type="nucleotide sequence ID" value="NC_018016.1"/>
</dbReference>
<dbReference type="Proteomes" id="UP000006051">
    <property type="component" value="Chromosome"/>
</dbReference>
<dbReference type="GeneID" id="97258919"/>
<dbReference type="HOGENOM" id="CLU_070010_4_1_10"/>
<dbReference type="PANTHER" id="PTHR43546">
    <property type="entry name" value="UPF0173 METAL-DEPENDENT HYDROLASE MJ1163-RELATED"/>
    <property type="match status" value="1"/>
</dbReference>
<name>I4A3E6_ORNRL</name>
<dbReference type="HAMAP" id="MF_00457">
    <property type="entry name" value="UPF0173"/>
    <property type="match status" value="1"/>
</dbReference>
<accession>I4A3E6</accession>
<evidence type="ECO:0000256" key="1">
    <source>
        <dbReference type="ARBA" id="ARBA00022801"/>
    </source>
</evidence>
<evidence type="ECO:0000259" key="3">
    <source>
        <dbReference type="SMART" id="SM00849"/>
    </source>
</evidence>
<dbReference type="AlphaFoldDB" id="I4A3E6"/>
<dbReference type="InterPro" id="IPR050114">
    <property type="entry name" value="UPF0173_UPF0282_UlaG_hydrolase"/>
</dbReference>
<dbReference type="InterPro" id="IPR036866">
    <property type="entry name" value="RibonucZ/Hydroxyglut_hydro"/>
</dbReference>
<gene>
    <name evidence="4" type="ordered locus">Ornrh_2351</name>
</gene>
<dbReference type="NCBIfam" id="NF001911">
    <property type="entry name" value="PRK00685.1"/>
    <property type="match status" value="1"/>
</dbReference>
<dbReference type="SUPFAM" id="SSF56281">
    <property type="entry name" value="Metallo-hydrolase/oxidoreductase"/>
    <property type="match status" value="1"/>
</dbReference>
<dbReference type="eggNOG" id="COG2220">
    <property type="taxonomic scope" value="Bacteria"/>
</dbReference>
<dbReference type="InterPro" id="IPR022877">
    <property type="entry name" value="UPF0173"/>
</dbReference>
<dbReference type="STRING" id="867902.Ornrh_2351"/>
<protein>
    <recommendedName>
        <fullName evidence="2">UPF0173 metal-dependent hydrolase Ornrh_2351</fullName>
    </recommendedName>
</protein>
<evidence type="ECO:0000313" key="4">
    <source>
        <dbReference type="EMBL" id="AFL98480.1"/>
    </source>
</evidence>
<dbReference type="KEGG" id="orh:Ornrh_2351"/>
<keyword evidence="5" id="KW-1185">Reference proteome</keyword>
<sequence length="226" mass="25142">MKIQFLGHACLLIEANGKKILVDPFISGNPKNDKIKVEDIKTDYILLTHAHQDHVLDAEEIAKNNDALIISNAEIAAYYEQKGLKSHGMNTGGSYEFDFGVLTSTIAFHSSSFADGTYGGNPNGYLIKSKDKQIYIAGDTSLTYEMKYLPELYGAIDLAVLPIGGNFTMDALQASYAAEYVQTKRVLGYHYDTFPVIEINHEEAHNFFNKKNINLELLQIGNILII</sequence>
<dbReference type="SMART" id="SM00849">
    <property type="entry name" value="Lactamase_B"/>
    <property type="match status" value="1"/>
</dbReference>
<evidence type="ECO:0000256" key="2">
    <source>
        <dbReference type="HAMAP-Rule" id="MF_00457"/>
    </source>
</evidence>
<keyword evidence="1 2" id="KW-0378">Hydrolase</keyword>
<reference evidence="4 5" key="1">
    <citation type="submission" date="2012-06" db="EMBL/GenBank/DDBJ databases">
        <title>The complete genome of Ornithobacterium rhinotracheale DSM 15997.</title>
        <authorList>
            <consortium name="US DOE Joint Genome Institute (JGI-PGF)"/>
            <person name="Lucas S."/>
            <person name="Copeland A."/>
            <person name="Lapidus A."/>
            <person name="Goodwin L."/>
            <person name="Pitluck S."/>
            <person name="Peters L."/>
            <person name="Mikhailova N."/>
            <person name="Teshima H."/>
            <person name="Kyrpides N."/>
            <person name="Mavromatis K."/>
            <person name="Pagani I."/>
            <person name="Ivanova N."/>
            <person name="Ovchinnikova G."/>
            <person name="Zeytun A."/>
            <person name="Detter J.C."/>
            <person name="Han C."/>
            <person name="Land M."/>
            <person name="Hauser L."/>
            <person name="Markowitz V."/>
            <person name="Cheng J.-F."/>
            <person name="Hugenholtz P."/>
            <person name="Woyke T."/>
            <person name="Wu D."/>
            <person name="Lang E."/>
            <person name="Kopitz M."/>
            <person name="Brambilla E."/>
            <person name="Klenk H.-P."/>
            <person name="Eisen J.A."/>
        </authorList>
    </citation>
    <scope>NUCLEOTIDE SEQUENCE [LARGE SCALE GENOMIC DNA]</scope>
    <source>
        <strain evidence="5">ATCC 51463 / DSM 15997 / CCUG 23171 / LMG 9086</strain>
    </source>
</reference>
<dbReference type="Pfam" id="PF13483">
    <property type="entry name" value="Lactamase_B_3"/>
    <property type="match status" value="1"/>
</dbReference>